<dbReference type="PANTHER" id="PTHR47634">
    <property type="entry name" value="PROTEIN KINASE DOMAIN-CONTAINING PROTEIN-RELATED"/>
    <property type="match status" value="1"/>
</dbReference>
<keyword evidence="5" id="KW-0418">Kinase</keyword>
<dbReference type="GO" id="GO:0005524">
    <property type="term" value="F:ATP binding"/>
    <property type="evidence" value="ECO:0007669"/>
    <property type="project" value="UniProtKB-UniRule"/>
</dbReference>
<sequence length="193" mass="22000">SGESDEEEEVLGSDYGEQEDPEDYKKGGFHPVRIGDVFNGKYRVIRKLGFGQYSTVWLCRETNKKRRIALKIVKSAADYTQSANEEIKILQCIRAADSADPHRNKVVQLLDSFSISGVNGNHVCMVFEKLECNLLKLIIRSNYEGLEIETVKNITRQVLEGLDYMHTKCQIIHTDIKPENILVTMAHNEIKQV</sequence>
<dbReference type="PROSITE" id="PS00107">
    <property type="entry name" value="PROTEIN_KINASE_ATP"/>
    <property type="match status" value="1"/>
</dbReference>
<evidence type="ECO:0000256" key="8">
    <source>
        <dbReference type="ARBA" id="ARBA00048679"/>
    </source>
</evidence>
<evidence type="ECO:0000256" key="2">
    <source>
        <dbReference type="ARBA" id="ARBA00022527"/>
    </source>
</evidence>
<feature type="region of interest" description="Disordered" evidence="11">
    <location>
        <begin position="1"/>
        <end position="28"/>
    </location>
</feature>
<name>A0AAV5T8T1_9BILA</name>
<dbReference type="FunFam" id="3.30.200.20:FF:000770">
    <property type="entry name" value="SRSF protein kinase 2"/>
    <property type="match status" value="1"/>
</dbReference>
<evidence type="ECO:0000256" key="6">
    <source>
        <dbReference type="ARBA" id="ARBA00022840"/>
    </source>
</evidence>
<dbReference type="GO" id="GO:0005634">
    <property type="term" value="C:nucleus"/>
    <property type="evidence" value="ECO:0007669"/>
    <property type="project" value="TreeGrafter"/>
</dbReference>
<dbReference type="GO" id="GO:0000245">
    <property type="term" value="P:spliceosomal complex assembly"/>
    <property type="evidence" value="ECO:0007669"/>
    <property type="project" value="TreeGrafter"/>
</dbReference>
<dbReference type="SUPFAM" id="SSF56112">
    <property type="entry name" value="Protein kinase-like (PK-like)"/>
    <property type="match status" value="1"/>
</dbReference>
<keyword evidence="4 9" id="KW-0547">Nucleotide-binding</keyword>
<dbReference type="PROSITE" id="PS00108">
    <property type="entry name" value="PROTEIN_KINASE_ST"/>
    <property type="match status" value="1"/>
</dbReference>
<dbReference type="InterPro" id="IPR011009">
    <property type="entry name" value="Kinase-like_dom_sf"/>
</dbReference>
<dbReference type="Gene3D" id="1.10.510.10">
    <property type="entry name" value="Transferase(Phosphotransferase) domain 1"/>
    <property type="match status" value="1"/>
</dbReference>
<protein>
    <recommendedName>
        <fullName evidence="1">non-specific serine/threonine protein kinase</fullName>
        <ecNumber evidence="1">2.7.11.1</ecNumber>
    </recommendedName>
</protein>
<comment type="similarity">
    <text evidence="10">Belongs to the protein kinase superfamily.</text>
</comment>
<keyword evidence="14" id="KW-1185">Reference proteome</keyword>
<dbReference type="Pfam" id="PF00069">
    <property type="entry name" value="Pkinase"/>
    <property type="match status" value="1"/>
</dbReference>
<organism evidence="13 14">
    <name type="scientific">Pristionchus entomophagus</name>
    <dbReference type="NCBI Taxonomy" id="358040"/>
    <lineage>
        <taxon>Eukaryota</taxon>
        <taxon>Metazoa</taxon>
        <taxon>Ecdysozoa</taxon>
        <taxon>Nematoda</taxon>
        <taxon>Chromadorea</taxon>
        <taxon>Rhabditida</taxon>
        <taxon>Rhabditina</taxon>
        <taxon>Diplogasteromorpha</taxon>
        <taxon>Diplogasteroidea</taxon>
        <taxon>Neodiplogasteridae</taxon>
        <taxon>Pristionchus</taxon>
    </lineage>
</organism>
<dbReference type="PANTHER" id="PTHR47634:SF9">
    <property type="entry name" value="PROTEIN KINASE DOMAIN-CONTAINING PROTEIN-RELATED"/>
    <property type="match status" value="1"/>
</dbReference>
<evidence type="ECO:0000256" key="4">
    <source>
        <dbReference type="ARBA" id="ARBA00022741"/>
    </source>
</evidence>
<dbReference type="InterPro" id="IPR008271">
    <property type="entry name" value="Ser/Thr_kinase_AS"/>
</dbReference>
<dbReference type="AlphaFoldDB" id="A0AAV5T8T1"/>
<evidence type="ECO:0000256" key="9">
    <source>
        <dbReference type="PROSITE-ProRule" id="PRU10141"/>
    </source>
</evidence>
<feature type="non-terminal residue" evidence="13">
    <location>
        <position position="1"/>
    </location>
</feature>
<dbReference type="GO" id="GO:0005737">
    <property type="term" value="C:cytoplasm"/>
    <property type="evidence" value="ECO:0007669"/>
    <property type="project" value="TreeGrafter"/>
</dbReference>
<comment type="catalytic activity">
    <reaction evidence="8">
        <text>L-seryl-[protein] + ATP = O-phospho-L-seryl-[protein] + ADP + H(+)</text>
        <dbReference type="Rhea" id="RHEA:17989"/>
        <dbReference type="Rhea" id="RHEA-COMP:9863"/>
        <dbReference type="Rhea" id="RHEA-COMP:11604"/>
        <dbReference type="ChEBI" id="CHEBI:15378"/>
        <dbReference type="ChEBI" id="CHEBI:29999"/>
        <dbReference type="ChEBI" id="CHEBI:30616"/>
        <dbReference type="ChEBI" id="CHEBI:83421"/>
        <dbReference type="ChEBI" id="CHEBI:456216"/>
        <dbReference type="EC" id="2.7.11.1"/>
    </reaction>
</comment>
<proteinExistence type="inferred from homology"/>
<dbReference type="Gene3D" id="3.30.200.20">
    <property type="entry name" value="Phosphorylase Kinase, domain 1"/>
    <property type="match status" value="1"/>
</dbReference>
<evidence type="ECO:0000259" key="12">
    <source>
        <dbReference type="PROSITE" id="PS50011"/>
    </source>
</evidence>
<evidence type="ECO:0000256" key="1">
    <source>
        <dbReference type="ARBA" id="ARBA00012513"/>
    </source>
</evidence>
<dbReference type="GO" id="GO:0004674">
    <property type="term" value="F:protein serine/threonine kinase activity"/>
    <property type="evidence" value="ECO:0007669"/>
    <property type="project" value="UniProtKB-KW"/>
</dbReference>
<evidence type="ECO:0000256" key="10">
    <source>
        <dbReference type="RuleBase" id="RU000304"/>
    </source>
</evidence>
<comment type="caution">
    <text evidence="13">The sequence shown here is derived from an EMBL/GenBank/DDBJ whole genome shotgun (WGS) entry which is preliminary data.</text>
</comment>
<dbReference type="SMART" id="SM00220">
    <property type="entry name" value="S_TKc"/>
    <property type="match status" value="1"/>
</dbReference>
<dbReference type="EMBL" id="BTSX01000003">
    <property type="protein sequence ID" value="GMS90119.1"/>
    <property type="molecule type" value="Genomic_DNA"/>
</dbReference>
<keyword evidence="3" id="KW-0808">Transferase</keyword>
<evidence type="ECO:0000256" key="5">
    <source>
        <dbReference type="ARBA" id="ARBA00022777"/>
    </source>
</evidence>
<keyword evidence="2 10" id="KW-0723">Serine/threonine-protein kinase</keyword>
<reference evidence="13" key="1">
    <citation type="submission" date="2023-10" db="EMBL/GenBank/DDBJ databases">
        <title>Genome assembly of Pristionchus species.</title>
        <authorList>
            <person name="Yoshida K."/>
            <person name="Sommer R.J."/>
        </authorList>
    </citation>
    <scope>NUCLEOTIDE SEQUENCE</scope>
    <source>
        <strain evidence="13">RS0144</strain>
    </source>
</reference>
<evidence type="ECO:0000313" key="13">
    <source>
        <dbReference type="EMBL" id="GMS90119.1"/>
    </source>
</evidence>
<dbReference type="Proteomes" id="UP001432027">
    <property type="component" value="Unassembled WGS sequence"/>
</dbReference>
<dbReference type="InterPro" id="IPR000719">
    <property type="entry name" value="Prot_kinase_dom"/>
</dbReference>
<evidence type="ECO:0000256" key="3">
    <source>
        <dbReference type="ARBA" id="ARBA00022679"/>
    </source>
</evidence>
<dbReference type="GO" id="GO:0050684">
    <property type="term" value="P:regulation of mRNA processing"/>
    <property type="evidence" value="ECO:0007669"/>
    <property type="project" value="TreeGrafter"/>
</dbReference>
<accession>A0AAV5T8T1</accession>
<feature type="compositionally biased region" description="Acidic residues" evidence="11">
    <location>
        <begin position="1"/>
        <end position="22"/>
    </location>
</feature>
<keyword evidence="6 9" id="KW-0067">ATP-binding</keyword>
<feature type="non-terminal residue" evidence="13">
    <location>
        <position position="193"/>
    </location>
</feature>
<feature type="binding site" evidence="9">
    <location>
        <position position="71"/>
    </location>
    <ligand>
        <name>ATP</name>
        <dbReference type="ChEBI" id="CHEBI:30616"/>
    </ligand>
</feature>
<evidence type="ECO:0000313" key="14">
    <source>
        <dbReference type="Proteomes" id="UP001432027"/>
    </source>
</evidence>
<dbReference type="PROSITE" id="PS50011">
    <property type="entry name" value="PROTEIN_KINASE_DOM"/>
    <property type="match status" value="1"/>
</dbReference>
<dbReference type="InterPro" id="IPR051334">
    <property type="entry name" value="SRPK"/>
</dbReference>
<comment type="catalytic activity">
    <reaction evidence="7">
        <text>L-threonyl-[protein] + ATP = O-phospho-L-threonyl-[protein] + ADP + H(+)</text>
        <dbReference type="Rhea" id="RHEA:46608"/>
        <dbReference type="Rhea" id="RHEA-COMP:11060"/>
        <dbReference type="Rhea" id="RHEA-COMP:11605"/>
        <dbReference type="ChEBI" id="CHEBI:15378"/>
        <dbReference type="ChEBI" id="CHEBI:30013"/>
        <dbReference type="ChEBI" id="CHEBI:30616"/>
        <dbReference type="ChEBI" id="CHEBI:61977"/>
        <dbReference type="ChEBI" id="CHEBI:456216"/>
        <dbReference type="EC" id="2.7.11.1"/>
    </reaction>
</comment>
<dbReference type="EC" id="2.7.11.1" evidence="1"/>
<gene>
    <name evidence="13" type="ORF">PENTCL1PPCAC_12294</name>
</gene>
<evidence type="ECO:0000256" key="11">
    <source>
        <dbReference type="SAM" id="MobiDB-lite"/>
    </source>
</evidence>
<dbReference type="InterPro" id="IPR017441">
    <property type="entry name" value="Protein_kinase_ATP_BS"/>
</dbReference>
<feature type="domain" description="Protein kinase" evidence="12">
    <location>
        <begin position="42"/>
        <end position="193"/>
    </location>
</feature>
<evidence type="ECO:0000256" key="7">
    <source>
        <dbReference type="ARBA" id="ARBA00047899"/>
    </source>
</evidence>